<evidence type="ECO:0000256" key="6">
    <source>
        <dbReference type="SAM" id="Phobius"/>
    </source>
</evidence>
<dbReference type="Proteomes" id="UP000813463">
    <property type="component" value="Chromosome 1"/>
</dbReference>
<evidence type="ECO:0000256" key="3">
    <source>
        <dbReference type="ARBA" id="ARBA00023004"/>
    </source>
</evidence>
<accession>A0A9R0JAM6</accession>
<feature type="binding site" description="axial binding residue" evidence="4">
    <location>
        <position position="461"/>
    </location>
    <ligand>
        <name>heme</name>
        <dbReference type="ChEBI" id="CHEBI:30413"/>
    </ligand>
    <ligandPart>
        <name>Fe</name>
        <dbReference type="ChEBI" id="CHEBI:18248"/>
    </ligandPart>
</feature>
<dbReference type="AlphaFoldDB" id="A0A9R0JAM6"/>
<evidence type="ECO:0000313" key="7">
    <source>
        <dbReference type="Proteomes" id="UP000813463"/>
    </source>
</evidence>
<evidence type="ECO:0000256" key="5">
    <source>
        <dbReference type="RuleBase" id="RU000461"/>
    </source>
</evidence>
<dbReference type="RefSeq" id="XP_021863493.1">
    <property type="nucleotide sequence ID" value="XM_022007801.2"/>
</dbReference>
<dbReference type="GO" id="GO:0016705">
    <property type="term" value="F:oxidoreductase activity, acting on paired donors, with incorporation or reduction of molecular oxygen"/>
    <property type="evidence" value="ECO:0007669"/>
    <property type="project" value="InterPro"/>
</dbReference>
<dbReference type="GeneID" id="110802345"/>
<dbReference type="GO" id="GO:0004497">
    <property type="term" value="F:monooxygenase activity"/>
    <property type="evidence" value="ECO:0007669"/>
    <property type="project" value="UniProtKB-KW"/>
</dbReference>
<reference evidence="8" key="2">
    <citation type="submission" date="2025-08" db="UniProtKB">
        <authorList>
            <consortium name="RefSeq"/>
        </authorList>
    </citation>
    <scope>IDENTIFICATION</scope>
    <source>
        <tissue evidence="8">Leaf</tissue>
    </source>
</reference>
<dbReference type="Gene3D" id="1.10.630.10">
    <property type="entry name" value="Cytochrome P450"/>
    <property type="match status" value="1"/>
</dbReference>
<dbReference type="InterPro" id="IPR002401">
    <property type="entry name" value="Cyt_P450_E_grp-I"/>
</dbReference>
<dbReference type="PROSITE" id="PS00086">
    <property type="entry name" value="CYTOCHROME_P450"/>
    <property type="match status" value="1"/>
</dbReference>
<evidence type="ECO:0000256" key="4">
    <source>
        <dbReference type="PIRSR" id="PIRSR602401-1"/>
    </source>
</evidence>
<dbReference type="GO" id="GO:0005506">
    <property type="term" value="F:iron ion binding"/>
    <property type="evidence" value="ECO:0007669"/>
    <property type="project" value="InterPro"/>
</dbReference>
<keyword evidence="6" id="KW-0812">Transmembrane</keyword>
<dbReference type="InterPro" id="IPR001128">
    <property type="entry name" value="Cyt_P450"/>
</dbReference>
<protein>
    <submittedName>
        <fullName evidence="8">Cytochrome P450 736A117</fullName>
    </submittedName>
</protein>
<dbReference type="Pfam" id="PF00067">
    <property type="entry name" value="p450"/>
    <property type="match status" value="1"/>
</dbReference>
<comment type="cofactor">
    <cofactor evidence="4">
        <name>heme</name>
        <dbReference type="ChEBI" id="CHEBI:30413"/>
    </cofactor>
</comment>
<gene>
    <name evidence="8" type="primary">LOC110802345</name>
</gene>
<comment type="similarity">
    <text evidence="1 5">Belongs to the cytochrome P450 family.</text>
</comment>
<name>A0A9R0JAM6_SPIOL</name>
<keyword evidence="4 5" id="KW-0349">Heme</keyword>
<dbReference type="CDD" id="cd11072">
    <property type="entry name" value="CYP71-like"/>
    <property type="match status" value="1"/>
</dbReference>
<evidence type="ECO:0000256" key="1">
    <source>
        <dbReference type="ARBA" id="ARBA00010617"/>
    </source>
</evidence>
<dbReference type="PRINTS" id="PR00385">
    <property type="entry name" value="P450"/>
</dbReference>
<dbReference type="InterPro" id="IPR036396">
    <property type="entry name" value="Cyt_P450_sf"/>
</dbReference>
<keyword evidence="5" id="KW-0503">Monooxygenase</keyword>
<dbReference type="PANTHER" id="PTHR47955">
    <property type="entry name" value="CYTOCHROME P450 FAMILY 71 PROTEIN"/>
    <property type="match status" value="1"/>
</dbReference>
<dbReference type="SUPFAM" id="SSF48264">
    <property type="entry name" value="Cytochrome P450"/>
    <property type="match status" value="1"/>
</dbReference>
<feature type="transmembrane region" description="Helical" evidence="6">
    <location>
        <begin position="16"/>
        <end position="38"/>
    </location>
</feature>
<keyword evidence="5" id="KW-0560">Oxidoreductase</keyword>
<dbReference type="PRINTS" id="PR00463">
    <property type="entry name" value="EP450I"/>
</dbReference>
<keyword evidence="2 4" id="KW-0479">Metal-binding</keyword>
<dbReference type="InterPro" id="IPR017972">
    <property type="entry name" value="Cyt_P450_CS"/>
</dbReference>
<dbReference type="GO" id="GO:0020037">
    <property type="term" value="F:heme binding"/>
    <property type="evidence" value="ECO:0007669"/>
    <property type="project" value="InterPro"/>
</dbReference>
<keyword evidence="6" id="KW-1133">Transmembrane helix</keyword>
<organism evidence="7 8">
    <name type="scientific">Spinacia oleracea</name>
    <name type="common">Spinach</name>
    <dbReference type="NCBI Taxonomy" id="3562"/>
    <lineage>
        <taxon>Eukaryota</taxon>
        <taxon>Viridiplantae</taxon>
        <taxon>Streptophyta</taxon>
        <taxon>Embryophyta</taxon>
        <taxon>Tracheophyta</taxon>
        <taxon>Spermatophyta</taxon>
        <taxon>Magnoliopsida</taxon>
        <taxon>eudicotyledons</taxon>
        <taxon>Gunneridae</taxon>
        <taxon>Pentapetalae</taxon>
        <taxon>Caryophyllales</taxon>
        <taxon>Chenopodiaceae</taxon>
        <taxon>Chenopodioideae</taxon>
        <taxon>Anserineae</taxon>
        <taxon>Spinacia</taxon>
    </lineage>
</organism>
<dbReference type="OrthoDB" id="1470350at2759"/>
<evidence type="ECO:0000256" key="2">
    <source>
        <dbReference type="ARBA" id="ARBA00022723"/>
    </source>
</evidence>
<reference evidence="7" key="1">
    <citation type="journal article" date="2021" name="Nat. Commun.">
        <title>Genomic analyses provide insights into spinach domestication and the genetic basis of agronomic traits.</title>
        <authorList>
            <person name="Cai X."/>
            <person name="Sun X."/>
            <person name="Xu C."/>
            <person name="Sun H."/>
            <person name="Wang X."/>
            <person name="Ge C."/>
            <person name="Zhang Z."/>
            <person name="Wang Q."/>
            <person name="Fei Z."/>
            <person name="Jiao C."/>
            <person name="Wang Q."/>
        </authorList>
    </citation>
    <scope>NUCLEOTIDE SEQUENCE [LARGE SCALE GENOMIC DNA]</scope>
    <source>
        <strain evidence="7">cv. Varoflay</strain>
    </source>
</reference>
<dbReference type="KEGG" id="soe:110802345"/>
<keyword evidence="7" id="KW-1185">Reference proteome</keyword>
<dbReference type="PANTHER" id="PTHR47955:SF15">
    <property type="entry name" value="CYTOCHROME P450 71A2-LIKE"/>
    <property type="match status" value="1"/>
</dbReference>
<keyword evidence="3 4" id="KW-0408">Iron</keyword>
<evidence type="ECO:0000313" key="8">
    <source>
        <dbReference type="RefSeq" id="XP_021863493.1"/>
    </source>
</evidence>
<dbReference type="FunFam" id="1.10.630.10:FF:000011">
    <property type="entry name" value="Cytochrome P450 83B1"/>
    <property type="match status" value="1"/>
</dbReference>
<keyword evidence="6" id="KW-0472">Membrane</keyword>
<proteinExistence type="inferred from homology"/>
<sequence length="521" mass="59400">MSSPPKMIEKILNSTYMYHLSFILPFLLFIVFLCKWLSTTIQNLPPSPPRWPILGHLHKLGMSPHRYLRSLSERYGDLMLIYLGNKPTIIVSSARVAKEIMKTHDASVSSRLKLSIYNKLLYNCSDVAGSPYGEYWRQMKSIFVLHLLSSRRVRSFRDVREEETALLMEKIQQNNGSVVNLSELFANMTYDVICRVAFGGKHSGNQQSGADVKEVLKEFEELIGLFNVGDFIPWLAWVNRFNGINKRLEKVSKGIDLILEAILAEHEHLDRHNQAGNRGDGKDENKGKDFVDVLLEVQKENSAGFHLERESIKGLILDAFAAGTDTTSAVLEWTMTEILRNPRIMEQLQKEVRRIAGDKDQITEDDLEKMKYLKAVIKESLRLHPPIPLLVPRESTQDIKIDGYDIAAKTCVMINAWAIQRDPLTWEEPEEFFPERFLNSEIDFRGQDFELIPFGGGRRICPAISFAMTNNEFVLANLMLKFKWTFPGGVNGETLDICEGSGLTIHKKTPLLVVATPHLHQ</sequence>